<dbReference type="EC" id="4.2.1.33" evidence="6"/>
<dbReference type="SUPFAM" id="SSF52016">
    <property type="entry name" value="LeuD/IlvD-like"/>
    <property type="match status" value="1"/>
</dbReference>
<dbReference type="InterPro" id="IPR015928">
    <property type="entry name" value="Aconitase/3IPM_dehydase_swvl"/>
</dbReference>
<dbReference type="InterPro" id="IPR033940">
    <property type="entry name" value="IPMI_Swivel"/>
</dbReference>
<sequence length="216" mass="23945">MQPFTLLRGTAALLPLDNVDTDLIIRIERLTSLARGELGPWAFESLRYRADGSEDPAFALNQAGWREAPILVAGRNFGCGSSREGAVWALLARGIRCVIAASFGDIFQANCFQNGVLPIRLEVPALAQVKNACSPSANWEVDLRTQRLMLPDSTVLPFEVDPLRRAALLEGLDDIGRTLKLSEEIERWQENDRATRPWAWPSSDITEAGLRHHNGE</sequence>
<reference evidence="12" key="1">
    <citation type="submission" date="2023-06" db="EMBL/GenBank/DDBJ databases">
        <authorList>
            <person name="Jiang Y."/>
            <person name="Liu Q."/>
        </authorList>
    </citation>
    <scope>NUCLEOTIDE SEQUENCE</scope>
    <source>
        <strain evidence="12">CGMCC 1.12089</strain>
    </source>
</reference>
<evidence type="ECO:0000313" key="13">
    <source>
        <dbReference type="Proteomes" id="UP001174908"/>
    </source>
</evidence>
<organism evidence="12 13">
    <name type="scientific">Variovorax dokdonensis</name>
    <dbReference type="NCBI Taxonomy" id="344883"/>
    <lineage>
        <taxon>Bacteria</taxon>
        <taxon>Pseudomonadati</taxon>
        <taxon>Pseudomonadota</taxon>
        <taxon>Betaproteobacteria</taxon>
        <taxon>Burkholderiales</taxon>
        <taxon>Comamonadaceae</taxon>
        <taxon>Variovorax</taxon>
    </lineage>
</organism>
<dbReference type="Proteomes" id="UP001174908">
    <property type="component" value="Unassembled WGS sequence"/>
</dbReference>
<comment type="pathway">
    <text evidence="3">Amino-acid biosynthesis; L-leucine biosynthesis; L-leucine from 3-methyl-2-oxobutanoate: step 2/4.</text>
</comment>
<dbReference type="InterPro" id="IPR000573">
    <property type="entry name" value="AconitaseA/IPMdHydase_ssu_swvl"/>
</dbReference>
<dbReference type="RefSeq" id="WP_286660122.1">
    <property type="nucleotide sequence ID" value="NZ_JASZYV010000002.1"/>
</dbReference>
<dbReference type="PANTHER" id="PTHR43345:SF5">
    <property type="entry name" value="3-ISOPROPYLMALATE DEHYDRATASE SMALL SUBUNIT"/>
    <property type="match status" value="1"/>
</dbReference>
<dbReference type="InterPro" id="IPR004431">
    <property type="entry name" value="3-IsopropMal_deHydase_ssu"/>
</dbReference>
<dbReference type="PANTHER" id="PTHR43345">
    <property type="entry name" value="3-ISOPROPYLMALATE DEHYDRATASE SMALL SUBUNIT 2-RELATED-RELATED"/>
    <property type="match status" value="1"/>
</dbReference>
<comment type="caution">
    <text evidence="12">The sequence shown here is derived from an EMBL/GenBank/DDBJ whole genome shotgun (WGS) entry which is preliminary data.</text>
</comment>
<keyword evidence="9 12" id="KW-0456">Lyase</keyword>
<evidence type="ECO:0000256" key="5">
    <source>
        <dbReference type="ARBA" id="ARBA00011271"/>
    </source>
</evidence>
<comment type="function">
    <text evidence="2">Catalyzes the isomerization between 2-isopropylmalate and 3-isopropylmalate, via the formation of 2-isopropylmaleate.</text>
</comment>
<evidence type="ECO:0000256" key="10">
    <source>
        <dbReference type="ARBA" id="ARBA00023304"/>
    </source>
</evidence>
<dbReference type="EMBL" id="JASZYV010000002">
    <property type="protein sequence ID" value="MDM0045016.1"/>
    <property type="molecule type" value="Genomic_DNA"/>
</dbReference>
<dbReference type="NCBIfam" id="NF002458">
    <property type="entry name" value="PRK01641.1"/>
    <property type="match status" value="1"/>
</dbReference>
<evidence type="ECO:0000313" key="12">
    <source>
        <dbReference type="EMBL" id="MDM0045016.1"/>
    </source>
</evidence>
<dbReference type="GO" id="GO:0003861">
    <property type="term" value="F:3-isopropylmalate dehydratase activity"/>
    <property type="evidence" value="ECO:0007669"/>
    <property type="project" value="UniProtKB-EC"/>
</dbReference>
<dbReference type="CDD" id="cd01577">
    <property type="entry name" value="IPMI_Swivel"/>
    <property type="match status" value="1"/>
</dbReference>
<accession>A0ABT7NAP2</accession>
<keyword evidence="10" id="KW-0100">Branched-chain amino acid biosynthesis</keyword>
<evidence type="ECO:0000256" key="4">
    <source>
        <dbReference type="ARBA" id="ARBA00009845"/>
    </source>
</evidence>
<dbReference type="InterPro" id="IPR050075">
    <property type="entry name" value="LeuD"/>
</dbReference>
<keyword evidence="8" id="KW-0028">Amino-acid biosynthesis</keyword>
<evidence type="ECO:0000256" key="7">
    <source>
        <dbReference type="ARBA" id="ARBA00022430"/>
    </source>
</evidence>
<evidence type="ECO:0000256" key="1">
    <source>
        <dbReference type="ARBA" id="ARBA00000491"/>
    </source>
</evidence>
<gene>
    <name evidence="12" type="primary">leuD</name>
    <name evidence="12" type="ORF">QTH91_11030</name>
</gene>
<evidence type="ECO:0000256" key="8">
    <source>
        <dbReference type="ARBA" id="ARBA00022605"/>
    </source>
</evidence>
<keyword evidence="7" id="KW-0432">Leucine biosynthesis</keyword>
<protein>
    <recommendedName>
        <fullName evidence="6">3-isopropylmalate dehydratase</fullName>
        <ecNumber evidence="6">4.2.1.33</ecNumber>
    </recommendedName>
</protein>
<keyword evidence="13" id="KW-1185">Reference proteome</keyword>
<proteinExistence type="inferred from homology"/>
<dbReference type="Pfam" id="PF00694">
    <property type="entry name" value="Aconitase_C"/>
    <property type="match status" value="1"/>
</dbReference>
<comment type="similarity">
    <text evidence="4">Belongs to the LeuD family. LeuD type 1 subfamily.</text>
</comment>
<evidence type="ECO:0000256" key="6">
    <source>
        <dbReference type="ARBA" id="ARBA00011998"/>
    </source>
</evidence>
<comment type="subunit">
    <text evidence="5">Heterodimer of LeuC and LeuD.</text>
</comment>
<evidence type="ECO:0000256" key="9">
    <source>
        <dbReference type="ARBA" id="ARBA00023239"/>
    </source>
</evidence>
<feature type="domain" description="Aconitase A/isopropylmalate dehydratase small subunit swivel" evidence="11">
    <location>
        <begin position="1"/>
        <end position="122"/>
    </location>
</feature>
<evidence type="ECO:0000256" key="2">
    <source>
        <dbReference type="ARBA" id="ARBA00002695"/>
    </source>
</evidence>
<evidence type="ECO:0000256" key="3">
    <source>
        <dbReference type="ARBA" id="ARBA00004729"/>
    </source>
</evidence>
<dbReference type="NCBIfam" id="TIGR00171">
    <property type="entry name" value="leuD"/>
    <property type="match status" value="1"/>
</dbReference>
<dbReference type="Gene3D" id="3.20.19.10">
    <property type="entry name" value="Aconitase, domain 4"/>
    <property type="match status" value="1"/>
</dbReference>
<evidence type="ECO:0000259" key="11">
    <source>
        <dbReference type="Pfam" id="PF00694"/>
    </source>
</evidence>
<name>A0ABT7NAP2_9BURK</name>
<comment type="catalytic activity">
    <reaction evidence="1">
        <text>(2R,3S)-3-isopropylmalate = (2S)-2-isopropylmalate</text>
        <dbReference type="Rhea" id="RHEA:32287"/>
        <dbReference type="ChEBI" id="CHEBI:1178"/>
        <dbReference type="ChEBI" id="CHEBI:35121"/>
        <dbReference type="EC" id="4.2.1.33"/>
    </reaction>
</comment>